<keyword evidence="10" id="KW-1185">Reference proteome</keyword>
<proteinExistence type="inferred from homology"/>
<keyword evidence="5" id="KW-0399">Innate immunity</keyword>
<dbReference type="EMBL" id="CH933806">
    <property type="protein sequence ID" value="EDW15038.2"/>
    <property type="molecule type" value="Genomic_DNA"/>
</dbReference>
<keyword evidence="3" id="KW-0964">Secreted</keyword>
<dbReference type="HOGENOM" id="CLU_1483525_0_0_1"/>
<dbReference type="Pfam" id="PF03769">
    <property type="entry name" value="Attacin_C"/>
    <property type="match status" value="1"/>
</dbReference>
<dbReference type="AlphaFoldDB" id="B4K4R2"/>
<evidence type="ECO:0000313" key="10">
    <source>
        <dbReference type="Proteomes" id="UP000009192"/>
    </source>
</evidence>
<dbReference type="GO" id="GO:0042742">
    <property type="term" value="P:defense response to bacterium"/>
    <property type="evidence" value="ECO:0007669"/>
    <property type="project" value="UniProtKB-KW"/>
</dbReference>
<evidence type="ECO:0000259" key="8">
    <source>
        <dbReference type="Pfam" id="PF03769"/>
    </source>
</evidence>
<evidence type="ECO:0000256" key="4">
    <source>
        <dbReference type="ARBA" id="ARBA00022529"/>
    </source>
</evidence>
<keyword evidence="7" id="KW-0044">Antibiotic</keyword>
<evidence type="ECO:0000313" key="9">
    <source>
        <dbReference type="EMBL" id="EDW15038.2"/>
    </source>
</evidence>
<evidence type="ECO:0000256" key="2">
    <source>
        <dbReference type="ARBA" id="ARBA00007550"/>
    </source>
</evidence>
<comment type="subcellular location">
    <subcellularLocation>
        <location evidence="1">Secreted</location>
    </subcellularLocation>
</comment>
<keyword evidence="4" id="KW-0929">Antimicrobial</keyword>
<evidence type="ECO:0000256" key="6">
    <source>
        <dbReference type="ARBA" id="ARBA00022859"/>
    </source>
</evidence>
<comment type="similarity">
    <text evidence="2">Belongs to the attacin/sarcotoxin-2 family.</text>
</comment>
<gene>
    <name evidence="9" type="primary">Dmoj\GI24598</name>
    <name evidence="9" type="ORF">Dmoj_GI24598</name>
</gene>
<evidence type="ECO:0000256" key="5">
    <source>
        <dbReference type="ARBA" id="ARBA00022588"/>
    </source>
</evidence>
<name>B4K4R2_DROMO</name>
<evidence type="ECO:0000256" key="3">
    <source>
        <dbReference type="ARBA" id="ARBA00022525"/>
    </source>
</evidence>
<dbReference type="GO" id="GO:0045087">
    <property type="term" value="P:innate immune response"/>
    <property type="evidence" value="ECO:0007669"/>
    <property type="project" value="UniProtKB-KW"/>
</dbReference>
<dbReference type="Proteomes" id="UP000009192">
    <property type="component" value="Unassembled WGS sequence"/>
</dbReference>
<dbReference type="KEGG" id="dmo:Dmoj_GI24598"/>
<evidence type="ECO:0000256" key="1">
    <source>
        <dbReference type="ARBA" id="ARBA00004613"/>
    </source>
</evidence>
<organism evidence="9 10">
    <name type="scientific">Drosophila mojavensis</name>
    <name type="common">Fruit fly</name>
    <dbReference type="NCBI Taxonomy" id="7230"/>
    <lineage>
        <taxon>Eukaryota</taxon>
        <taxon>Metazoa</taxon>
        <taxon>Ecdysozoa</taxon>
        <taxon>Arthropoda</taxon>
        <taxon>Hexapoda</taxon>
        <taxon>Insecta</taxon>
        <taxon>Pterygota</taxon>
        <taxon>Neoptera</taxon>
        <taxon>Endopterygota</taxon>
        <taxon>Diptera</taxon>
        <taxon>Brachycera</taxon>
        <taxon>Muscomorpha</taxon>
        <taxon>Ephydroidea</taxon>
        <taxon>Drosophilidae</taxon>
        <taxon>Drosophila</taxon>
    </lineage>
</organism>
<feature type="domain" description="Attacin C-terminal" evidence="8">
    <location>
        <begin position="39"/>
        <end position="152"/>
    </location>
</feature>
<reference evidence="9 10" key="1">
    <citation type="journal article" date="2007" name="Nature">
        <title>Evolution of genes and genomes on the Drosophila phylogeny.</title>
        <authorList>
            <consortium name="Drosophila 12 Genomes Consortium"/>
            <person name="Clark A.G."/>
            <person name="Eisen M.B."/>
            <person name="Smith D.R."/>
            <person name="Bergman C.M."/>
            <person name="Oliver B."/>
            <person name="Markow T.A."/>
            <person name="Kaufman T.C."/>
            <person name="Kellis M."/>
            <person name="Gelbart W."/>
            <person name="Iyer V.N."/>
            <person name="Pollard D.A."/>
            <person name="Sackton T.B."/>
            <person name="Larracuente A.M."/>
            <person name="Singh N.D."/>
            <person name="Abad J.P."/>
            <person name="Abt D.N."/>
            <person name="Adryan B."/>
            <person name="Aguade M."/>
            <person name="Akashi H."/>
            <person name="Anderson W.W."/>
            <person name="Aquadro C.F."/>
            <person name="Ardell D.H."/>
            <person name="Arguello R."/>
            <person name="Artieri C.G."/>
            <person name="Barbash D.A."/>
            <person name="Barker D."/>
            <person name="Barsanti P."/>
            <person name="Batterham P."/>
            <person name="Batzoglou S."/>
            <person name="Begun D."/>
            <person name="Bhutkar A."/>
            <person name="Blanco E."/>
            <person name="Bosak S.A."/>
            <person name="Bradley R.K."/>
            <person name="Brand A.D."/>
            <person name="Brent M.R."/>
            <person name="Brooks A.N."/>
            <person name="Brown R.H."/>
            <person name="Butlin R.K."/>
            <person name="Caggese C."/>
            <person name="Calvi B.R."/>
            <person name="Bernardo de Carvalho A."/>
            <person name="Caspi A."/>
            <person name="Castrezana S."/>
            <person name="Celniker S.E."/>
            <person name="Chang J.L."/>
            <person name="Chapple C."/>
            <person name="Chatterji S."/>
            <person name="Chinwalla A."/>
            <person name="Civetta A."/>
            <person name="Clifton S.W."/>
            <person name="Comeron J.M."/>
            <person name="Costello J.C."/>
            <person name="Coyne J.A."/>
            <person name="Daub J."/>
            <person name="David R.G."/>
            <person name="Delcher A.L."/>
            <person name="Delehaunty K."/>
            <person name="Do C.B."/>
            <person name="Ebling H."/>
            <person name="Edwards K."/>
            <person name="Eickbush T."/>
            <person name="Evans J.D."/>
            <person name="Filipski A."/>
            <person name="Findeiss S."/>
            <person name="Freyhult E."/>
            <person name="Fulton L."/>
            <person name="Fulton R."/>
            <person name="Garcia A.C."/>
            <person name="Gardiner A."/>
            <person name="Garfield D.A."/>
            <person name="Garvin B.E."/>
            <person name="Gibson G."/>
            <person name="Gilbert D."/>
            <person name="Gnerre S."/>
            <person name="Godfrey J."/>
            <person name="Good R."/>
            <person name="Gotea V."/>
            <person name="Gravely B."/>
            <person name="Greenberg A.J."/>
            <person name="Griffiths-Jones S."/>
            <person name="Gross S."/>
            <person name="Guigo R."/>
            <person name="Gustafson E.A."/>
            <person name="Haerty W."/>
            <person name="Hahn M.W."/>
            <person name="Halligan D.L."/>
            <person name="Halpern A.L."/>
            <person name="Halter G.M."/>
            <person name="Han M.V."/>
            <person name="Heger A."/>
            <person name="Hillier L."/>
            <person name="Hinrichs A.S."/>
            <person name="Holmes I."/>
            <person name="Hoskins R.A."/>
            <person name="Hubisz M.J."/>
            <person name="Hultmark D."/>
            <person name="Huntley M.A."/>
            <person name="Jaffe D.B."/>
            <person name="Jagadeeshan S."/>
            <person name="Jeck W.R."/>
            <person name="Johnson J."/>
            <person name="Jones C.D."/>
            <person name="Jordan W.C."/>
            <person name="Karpen G.H."/>
            <person name="Kataoka E."/>
            <person name="Keightley P.D."/>
            <person name="Kheradpour P."/>
            <person name="Kirkness E.F."/>
            <person name="Koerich L.B."/>
            <person name="Kristiansen K."/>
            <person name="Kudrna D."/>
            <person name="Kulathinal R.J."/>
            <person name="Kumar S."/>
            <person name="Kwok R."/>
            <person name="Lander E."/>
            <person name="Langley C.H."/>
            <person name="Lapoint R."/>
            <person name="Lazzaro B.P."/>
            <person name="Lee S.J."/>
            <person name="Levesque L."/>
            <person name="Li R."/>
            <person name="Lin C.F."/>
            <person name="Lin M.F."/>
            <person name="Lindblad-Toh K."/>
            <person name="Llopart A."/>
            <person name="Long M."/>
            <person name="Low L."/>
            <person name="Lozovsky E."/>
            <person name="Lu J."/>
            <person name="Luo M."/>
            <person name="Machado C.A."/>
            <person name="Makalowski W."/>
            <person name="Marzo M."/>
            <person name="Matsuda M."/>
            <person name="Matzkin L."/>
            <person name="McAllister B."/>
            <person name="McBride C.S."/>
            <person name="McKernan B."/>
            <person name="McKernan K."/>
            <person name="Mendez-Lago M."/>
            <person name="Minx P."/>
            <person name="Mollenhauer M.U."/>
            <person name="Montooth K."/>
            <person name="Mount S.M."/>
            <person name="Mu X."/>
            <person name="Myers E."/>
            <person name="Negre B."/>
            <person name="Newfeld S."/>
            <person name="Nielsen R."/>
            <person name="Noor M.A."/>
            <person name="O'Grady P."/>
            <person name="Pachter L."/>
            <person name="Papaceit M."/>
            <person name="Parisi M.J."/>
            <person name="Parisi M."/>
            <person name="Parts L."/>
            <person name="Pedersen J.S."/>
            <person name="Pesole G."/>
            <person name="Phillippy A.M."/>
            <person name="Ponting C.P."/>
            <person name="Pop M."/>
            <person name="Porcelli D."/>
            <person name="Powell J.R."/>
            <person name="Prohaska S."/>
            <person name="Pruitt K."/>
            <person name="Puig M."/>
            <person name="Quesneville H."/>
            <person name="Ram K.R."/>
            <person name="Rand D."/>
            <person name="Rasmussen M.D."/>
            <person name="Reed L.K."/>
            <person name="Reenan R."/>
            <person name="Reily A."/>
            <person name="Remington K.A."/>
            <person name="Rieger T.T."/>
            <person name="Ritchie M.G."/>
            <person name="Robin C."/>
            <person name="Rogers Y.H."/>
            <person name="Rohde C."/>
            <person name="Rozas J."/>
            <person name="Rubenfield M.J."/>
            <person name="Ruiz A."/>
            <person name="Russo S."/>
            <person name="Salzberg S.L."/>
            <person name="Sanchez-Gracia A."/>
            <person name="Saranga D.J."/>
            <person name="Sato H."/>
            <person name="Schaeffer S.W."/>
            <person name="Schatz M.C."/>
            <person name="Schlenke T."/>
            <person name="Schwartz R."/>
            <person name="Segarra C."/>
            <person name="Singh R.S."/>
            <person name="Sirot L."/>
            <person name="Sirota M."/>
            <person name="Sisneros N.B."/>
            <person name="Smith C.D."/>
            <person name="Smith T.F."/>
            <person name="Spieth J."/>
            <person name="Stage D.E."/>
            <person name="Stark A."/>
            <person name="Stephan W."/>
            <person name="Strausberg R.L."/>
            <person name="Strempel S."/>
            <person name="Sturgill D."/>
            <person name="Sutton G."/>
            <person name="Sutton G.G."/>
            <person name="Tao W."/>
            <person name="Teichmann S."/>
            <person name="Tobari Y.N."/>
            <person name="Tomimura Y."/>
            <person name="Tsolas J.M."/>
            <person name="Valente V.L."/>
            <person name="Venter E."/>
            <person name="Venter J.C."/>
            <person name="Vicario S."/>
            <person name="Vieira F.G."/>
            <person name="Vilella A.J."/>
            <person name="Villasante A."/>
            <person name="Walenz B."/>
            <person name="Wang J."/>
            <person name="Wasserman M."/>
            <person name="Watts T."/>
            <person name="Wilson D."/>
            <person name="Wilson R.K."/>
            <person name="Wing R.A."/>
            <person name="Wolfner M.F."/>
            <person name="Wong A."/>
            <person name="Wong G.K."/>
            <person name="Wu C.I."/>
            <person name="Wu G."/>
            <person name="Yamamoto D."/>
            <person name="Yang H.P."/>
            <person name="Yang S.P."/>
            <person name="Yorke J.A."/>
            <person name="Yoshida K."/>
            <person name="Zdobnov E."/>
            <person name="Zhang P."/>
            <person name="Zhang Y."/>
            <person name="Zimin A.V."/>
            <person name="Baldwin J."/>
            <person name="Abdouelleil A."/>
            <person name="Abdulkadir J."/>
            <person name="Abebe A."/>
            <person name="Abera B."/>
            <person name="Abreu J."/>
            <person name="Acer S.C."/>
            <person name="Aftuck L."/>
            <person name="Alexander A."/>
            <person name="An P."/>
            <person name="Anderson E."/>
            <person name="Anderson S."/>
            <person name="Arachi H."/>
            <person name="Azer M."/>
            <person name="Bachantsang P."/>
            <person name="Barry A."/>
            <person name="Bayul T."/>
            <person name="Berlin A."/>
            <person name="Bessette D."/>
            <person name="Bloom T."/>
            <person name="Blye J."/>
            <person name="Boguslavskiy L."/>
            <person name="Bonnet C."/>
            <person name="Boukhgalter B."/>
            <person name="Bourzgui I."/>
            <person name="Brown A."/>
            <person name="Cahill P."/>
            <person name="Channer S."/>
            <person name="Cheshatsang Y."/>
            <person name="Chuda L."/>
            <person name="Citroen M."/>
            <person name="Collymore A."/>
            <person name="Cooke P."/>
            <person name="Costello M."/>
            <person name="D'Aco K."/>
            <person name="Daza R."/>
            <person name="De Haan G."/>
            <person name="DeGray S."/>
            <person name="DeMaso C."/>
            <person name="Dhargay N."/>
            <person name="Dooley K."/>
            <person name="Dooley E."/>
            <person name="Doricent M."/>
            <person name="Dorje P."/>
            <person name="Dorjee K."/>
            <person name="Dupes A."/>
            <person name="Elong R."/>
            <person name="Falk J."/>
            <person name="Farina A."/>
            <person name="Faro S."/>
            <person name="Ferguson D."/>
            <person name="Fisher S."/>
            <person name="Foley C.D."/>
            <person name="Franke A."/>
            <person name="Friedrich D."/>
            <person name="Gadbois L."/>
            <person name="Gearin G."/>
            <person name="Gearin C.R."/>
            <person name="Giannoukos G."/>
            <person name="Goode T."/>
            <person name="Graham J."/>
            <person name="Grandbois E."/>
            <person name="Grewal S."/>
            <person name="Gyaltsen K."/>
            <person name="Hafez N."/>
            <person name="Hagos B."/>
            <person name="Hall J."/>
            <person name="Henson C."/>
            <person name="Hollinger A."/>
            <person name="Honan T."/>
            <person name="Huard M.D."/>
            <person name="Hughes L."/>
            <person name="Hurhula B."/>
            <person name="Husby M.E."/>
            <person name="Kamat A."/>
            <person name="Kanga B."/>
            <person name="Kashin S."/>
            <person name="Khazanovich D."/>
            <person name="Kisner P."/>
            <person name="Lance K."/>
            <person name="Lara M."/>
            <person name="Lee W."/>
            <person name="Lennon N."/>
            <person name="Letendre F."/>
            <person name="LeVine R."/>
            <person name="Lipovsky A."/>
            <person name="Liu X."/>
            <person name="Liu J."/>
            <person name="Liu S."/>
            <person name="Lokyitsang T."/>
            <person name="Lokyitsang Y."/>
            <person name="Lubonja R."/>
            <person name="Lui A."/>
            <person name="MacDonald P."/>
            <person name="Magnisalis V."/>
            <person name="Maru K."/>
            <person name="Matthews C."/>
            <person name="McCusker W."/>
            <person name="McDonough S."/>
            <person name="Mehta T."/>
            <person name="Meldrim J."/>
            <person name="Meneus L."/>
            <person name="Mihai O."/>
            <person name="Mihalev A."/>
            <person name="Mihova T."/>
            <person name="Mittelman R."/>
            <person name="Mlenga V."/>
            <person name="Montmayeur A."/>
            <person name="Mulrain L."/>
            <person name="Navidi A."/>
            <person name="Naylor J."/>
            <person name="Negash T."/>
            <person name="Nguyen T."/>
            <person name="Nguyen N."/>
            <person name="Nicol R."/>
            <person name="Norbu C."/>
            <person name="Norbu N."/>
            <person name="Novod N."/>
            <person name="O'Neill B."/>
            <person name="Osman S."/>
            <person name="Markiewicz E."/>
            <person name="Oyono O.L."/>
            <person name="Patti C."/>
            <person name="Phunkhang P."/>
            <person name="Pierre F."/>
            <person name="Priest M."/>
            <person name="Raghuraman S."/>
            <person name="Rege F."/>
            <person name="Reyes R."/>
            <person name="Rise C."/>
            <person name="Rogov P."/>
            <person name="Ross K."/>
            <person name="Ryan E."/>
            <person name="Settipalli S."/>
            <person name="Shea T."/>
            <person name="Sherpa N."/>
            <person name="Shi L."/>
            <person name="Shih D."/>
            <person name="Sparrow T."/>
            <person name="Spaulding J."/>
            <person name="Stalker J."/>
            <person name="Stange-Thomann N."/>
            <person name="Stavropoulos S."/>
            <person name="Stone C."/>
            <person name="Strader C."/>
            <person name="Tesfaye S."/>
            <person name="Thomson T."/>
            <person name="Thoulutsang Y."/>
            <person name="Thoulutsang D."/>
            <person name="Topham K."/>
            <person name="Topping I."/>
            <person name="Tsamla T."/>
            <person name="Vassiliev H."/>
            <person name="Vo A."/>
            <person name="Wangchuk T."/>
            <person name="Wangdi T."/>
            <person name="Weiand M."/>
            <person name="Wilkinson J."/>
            <person name="Wilson A."/>
            <person name="Yadav S."/>
            <person name="Young G."/>
            <person name="Yu Q."/>
            <person name="Zembek L."/>
            <person name="Zhong D."/>
            <person name="Zimmer A."/>
            <person name="Zwirko Z."/>
            <person name="Jaffe D.B."/>
            <person name="Alvarez P."/>
            <person name="Brockman W."/>
            <person name="Butler J."/>
            <person name="Chin C."/>
            <person name="Gnerre S."/>
            <person name="Grabherr M."/>
            <person name="Kleber M."/>
            <person name="Mauceli E."/>
            <person name="MacCallum I."/>
        </authorList>
    </citation>
    <scope>NUCLEOTIDE SEQUENCE [LARGE SCALE GENOMIC DNA]</scope>
    <source>
        <strain evidence="10">Tucson 15081-1352.22</strain>
    </source>
</reference>
<dbReference type="OrthoDB" id="7879934at2759"/>
<accession>B4K4R2</accession>
<dbReference type="InParanoid" id="B4K4R2"/>
<dbReference type="GO" id="GO:0005576">
    <property type="term" value="C:extracellular region"/>
    <property type="evidence" value="ECO:0007669"/>
    <property type="project" value="UniProtKB-SubCell"/>
</dbReference>
<protein>
    <recommendedName>
        <fullName evidence="8">Attacin C-terminal domain-containing protein</fullName>
    </recommendedName>
</protein>
<dbReference type="InterPro" id="IPR005521">
    <property type="entry name" value="Attacin_C"/>
</dbReference>
<sequence>MEQIKGSAGANVTNNSISVNAAVNRNGHGLSVEHVQTRGSGSTTTVAGQANIFQNKNAEMNASAYHTHNRHLDTFGGGMDIKTATGHSATLGVNHVPKFNMTAVNASGSANLYTSPSGNLNVAATANAMRHTSGPFRGKSDMGYGLNMQYKF</sequence>
<keyword evidence="6" id="KW-0391">Immunity</keyword>
<evidence type="ECO:0000256" key="7">
    <source>
        <dbReference type="ARBA" id="ARBA00023022"/>
    </source>
</evidence>